<evidence type="ECO:0000256" key="1">
    <source>
        <dbReference type="SAM" id="MobiDB-lite"/>
    </source>
</evidence>
<dbReference type="InterPro" id="IPR003871">
    <property type="entry name" value="RFA1B/D_OB_1st"/>
</dbReference>
<name>A0ABC8XRW3_9POAL</name>
<organism evidence="3 4">
    <name type="scientific">Urochloa decumbens</name>
    <dbReference type="NCBI Taxonomy" id="240449"/>
    <lineage>
        <taxon>Eukaryota</taxon>
        <taxon>Viridiplantae</taxon>
        <taxon>Streptophyta</taxon>
        <taxon>Embryophyta</taxon>
        <taxon>Tracheophyta</taxon>
        <taxon>Spermatophyta</taxon>
        <taxon>Magnoliopsida</taxon>
        <taxon>Liliopsida</taxon>
        <taxon>Poales</taxon>
        <taxon>Poaceae</taxon>
        <taxon>PACMAD clade</taxon>
        <taxon>Panicoideae</taxon>
        <taxon>Panicodae</taxon>
        <taxon>Paniceae</taxon>
        <taxon>Melinidinae</taxon>
        <taxon>Urochloa</taxon>
    </lineage>
</organism>
<keyword evidence="4" id="KW-1185">Reference proteome</keyword>
<feature type="domain" description="Replication protein A 70 kDa DNA-binding subunit B/D first OB fold" evidence="2">
    <location>
        <begin position="3"/>
        <end position="107"/>
    </location>
</feature>
<evidence type="ECO:0000313" key="4">
    <source>
        <dbReference type="Proteomes" id="UP001497457"/>
    </source>
</evidence>
<dbReference type="CDD" id="cd04476">
    <property type="entry name" value="RPA1_DBD_C"/>
    <property type="match status" value="1"/>
</dbReference>
<accession>A0ABC8XRW3</accession>
<gene>
    <name evidence="3" type="ORF">URODEC1_LOCUS26797</name>
</gene>
<feature type="compositionally biased region" description="Basic and acidic residues" evidence="1">
    <location>
        <begin position="479"/>
        <end position="489"/>
    </location>
</feature>
<dbReference type="InterPro" id="IPR012340">
    <property type="entry name" value="NA-bd_OB-fold"/>
</dbReference>
<feature type="region of interest" description="Disordered" evidence="1">
    <location>
        <begin position="442"/>
        <end position="518"/>
    </location>
</feature>
<dbReference type="Gene3D" id="2.40.50.140">
    <property type="entry name" value="Nucleic acid-binding proteins"/>
    <property type="match status" value="3"/>
</dbReference>
<feature type="compositionally biased region" description="Polar residues" evidence="1">
    <location>
        <begin position="442"/>
        <end position="469"/>
    </location>
</feature>
<feature type="region of interest" description="Disordered" evidence="1">
    <location>
        <begin position="534"/>
        <end position="571"/>
    </location>
</feature>
<dbReference type="CDD" id="cd04480">
    <property type="entry name" value="RPA1_DBD_A_like"/>
    <property type="match status" value="1"/>
</dbReference>
<proteinExistence type="predicted"/>
<dbReference type="Pfam" id="PF02721">
    <property type="entry name" value="DUF223"/>
    <property type="match status" value="1"/>
</dbReference>
<dbReference type="CDD" id="cd04481">
    <property type="entry name" value="RPA1_DBD_B_like"/>
    <property type="match status" value="1"/>
</dbReference>
<dbReference type="Proteomes" id="UP001497457">
    <property type="component" value="Chromosome 15b"/>
</dbReference>
<dbReference type="SUPFAM" id="SSF50249">
    <property type="entry name" value="Nucleic acid-binding proteins"/>
    <property type="match status" value="3"/>
</dbReference>
<evidence type="ECO:0000259" key="2">
    <source>
        <dbReference type="Pfam" id="PF02721"/>
    </source>
</evidence>
<sequence>MQHSFLKVVTSESQHWIIRTRVVRFSQYLSDDQPPIIRRLDLILLDEEGTTMEGQIPEKWISLFQSKLKERSVYYIEDFYVCNARTAYRPVDHPYMMRFTAHTKVREIQHISETFPMYACTPVTYDVLRDRVPTTEYCSDAIGLFTGCTHVREQQTKKGIKTLRNVYITDGRETVTVALWNQHAQAFDADNYMEMAKHGPVIFLFVAVTSRIYEGKLSLQGSALCKWYANPELPEVAALRDSCAGKFTTPTWVGPSAGQAIAERTSVAQLSQITNPHRIFSNRYIIDAKIKNIVPNRPWWYLACELCNTTVQSQGNTYKCASPKCSGTMGAPRYRLAVIVADPTLAIQEQDVKTIELVLFGSTAQEIIGTPVNDLIASSGGLGEFLPPHIRALYGKQYELRISVSSISFQSTSITYQVDTVLGIGNTPPLTAPSLQLQTGIQQSEAATASTQPQQHVTDLRTTITSSSPEYEGAQLNQDESRRSSDDHIAATPSTDPRASVTSTADDTSKTSLPSTPVTAEIQSHLLVADQNIKKHRHHDEASHDQCNDNKPSDPETTVGRRTRRRLDTST</sequence>
<evidence type="ECO:0000313" key="3">
    <source>
        <dbReference type="EMBL" id="CAL4930979.1"/>
    </source>
</evidence>
<dbReference type="PANTHER" id="PTHR47165:SF4">
    <property type="entry name" value="OS03G0429900 PROTEIN"/>
    <property type="match status" value="1"/>
</dbReference>
<reference evidence="3" key="1">
    <citation type="submission" date="2024-10" db="EMBL/GenBank/DDBJ databases">
        <authorList>
            <person name="Ryan C."/>
        </authorList>
    </citation>
    <scope>NUCLEOTIDE SEQUENCE [LARGE SCALE GENOMIC DNA]</scope>
</reference>
<dbReference type="PANTHER" id="PTHR47165">
    <property type="entry name" value="OS03G0429900 PROTEIN"/>
    <property type="match status" value="1"/>
</dbReference>
<dbReference type="EMBL" id="OZ075125">
    <property type="protein sequence ID" value="CAL4930979.1"/>
    <property type="molecule type" value="Genomic_DNA"/>
</dbReference>
<feature type="compositionally biased region" description="Basic and acidic residues" evidence="1">
    <location>
        <begin position="539"/>
        <end position="554"/>
    </location>
</feature>
<dbReference type="AlphaFoldDB" id="A0ABC8XRW3"/>
<protein>
    <recommendedName>
        <fullName evidence="2">Replication protein A 70 kDa DNA-binding subunit B/D first OB fold domain-containing protein</fullName>
    </recommendedName>
</protein>
<dbReference type="InterPro" id="IPR047192">
    <property type="entry name" value="Euk_RPA1_DBD_C"/>
</dbReference>
<feature type="compositionally biased region" description="Polar residues" evidence="1">
    <location>
        <begin position="492"/>
        <end position="518"/>
    </location>
</feature>